<organism evidence="1 2">
    <name type="scientific">Eucalyptus globulus</name>
    <name type="common">Tasmanian blue gum</name>
    <dbReference type="NCBI Taxonomy" id="34317"/>
    <lineage>
        <taxon>Eukaryota</taxon>
        <taxon>Viridiplantae</taxon>
        <taxon>Streptophyta</taxon>
        <taxon>Embryophyta</taxon>
        <taxon>Tracheophyta</taxon>
        <taxon>Spermatophyta</taxon>
        <taxon>Magnoliopsida</taxon>
        <taxon>eudicotyledons</taxon>
        <taxon>Gunneridae</taxon>
        <taxon>Pentapetalae</taxon>
        <taxon>rosids</taxon>
        <taxon>malvids</taxon>
        <taxon>Myrtales</taxon>
        <taxon>Myrtaceae</taxon>
        <taxon>Myrtoideae</taxon>
        <taxon>Eucalypteae</taxon>
        <taxon>Eucalyptus</taxon>
    </lineage>
</organism>
<name>A0ABD3J2C1_EUCGL</name>
<reference evidence="1 2" key="1">
    <citation type="submission" date="2024-11" db="EMBL/GenBank/DDBJ databases">
        <title>Chromosome-level genome assembly of Eucalyptus globulus Labill. provides insights into its genome evolution.</title>
        <authorList>
            <person name="Li X."/>
        </authorList>
    </citation>
    <scope>NUCLEOTIDE SEQUENCE [LARGE SCALE GENOMIC DNA]</scope>
    <source>
        <strain evidence="1">CL2024</strain>
        <tissue evidence="1">Fresh tender leaves</tissue>
    </source>
</reference>
<sequence length="308" mass="35271">MIIPASSQIHVITTTQDKKIAGFTQTSKAQPIRLEKLGDEESQRMLAWKLRRVHSRKLSNEENILNMCLRLPLCISLLGGFHSNAGEHERAAMKEGSMMTLSDILQSSYNKLPVYLKPWFIYMALFPVGSPIPTRRLVTLGLAKGLLDSHFYDIERKRTRQLEDVGEMFILELADRNVIDVVSWRADGSPKACQMLTSLYDMIHPITMSMGFLHIHATSKLKDENDRDPTSQQQLPERTRIWWLAEHTNIVTGGRGGNYPNLNLGHFRSFLSFYLRRGFLTKDISTFLRKMTSETDYSLLRVLDLEGV</sequence>
<dbReference type="InterPro" id="IPR036388">
    <property type="entry name" value="WH-like_DNA-bd_sf"/>
</dbReference>
<keyword evidence="2" id="KW-1185">Reference proteome</keyword>
<dbReference type="EMBL" id="JBJKBG010000010">
    <property type="protein sequence ID" value="KAL3720483.1"/>
    <property type="molecule type" value="Genomic_DNA"/>
</dbReference>
<dbReference type="InterPro" id="IPR044974">
    <property type="entry name" value="Disease_R_plants"/>
</dbReference>
<dbReference type="Gene3D" id="1.10.10.10">
    <property type="entry name" value="Winged helix-like DNA-binding domain superfamily/Winged helix DNA-binding domain"/>
    <property type="match status" value="1"/>
</dbReference>
<proteinExistence type="predicted"/>
<dbReference type="PANTHER" id="PTHR23155">
    <property type="entry name" value="DISEASE RESISTANCE PROTEIN RP"/>
    <property type="match status" value="1"/>
</dbReference>
<dbReference type="Proteomes" id="UP001634007">
    <property type="component" value="Unassembled WGS sequence"/>
</dbReference>
<evidence type="ECO:0000313" key="2">
    <source>
        <dbReference type="Proteomes" id="UP001634007"/>
    </source>
</evidence>
<dbReference type="SUPFAM" id="SSF52540">
    <property type="entry name" value="P-loop containing nucleoside triphosphate hydrolases"/>
    <property type="match status" value="1"/>
</dbReference>
<dbReference type="AlphaFoldDB" id="A0ABD3J2C1"/>
<protein>
    <submittedName>
        <fullName evidence="1">Uncharacterized protein</fullName>
    </submittedName>
</protein>
<comment type="caution">
    <text evidence="1">The sequence shown here is derived from an EMBL/GenBank/DDBJ whole genome shotgun (WGS) entry which is preliminary data.</text>
</comment>
<dbReference type="PANTHER" id="PTHR23155:SF955">
    <property type="entry name" value="AAA+ ATPASE DOMAIN-CONTAINING PROTEIN"/>
    <property type="match status" value="1"/>
</dbReference>
<dbReference type="InterPro" id="IPR027417">
    <property type="entry name" value="P-loop_NTPase"/>
</dbReference>
<accession>A0ABD3J2C1</accession>
<evidence type="ECO:0000313" key="1">
    <source>
        <dbReference type="EMBL" id="KAL3720483.1"/>
    </source>
</evidence>
<gene>
    <name evidence="1" type="ORF">ACJRO7_005321</name>
</gene>